<protein>
    <submittedName>
        <fullName evidence="1">Uncharacterized protein</fullName>
    </submittedName>
</protein>
<dbReference type="Proteomes" id="UP001165080">
    <property type="component" value="Unassembled WGS sequence"/>
</dbReference>
<gene>
    <name evidence="1" type="primary">PLESTB000924</name>
    <name evidence="1" type="ORF">PLESTB_000480000</name>
</gene>
<accession>A0A9W6BFI2</accession>
<organism evidence="1 2">
    <name type="scientific">Pleodorina starrii</name>
    <dbReference type="NCBI Taxonomy" id="330485"/>
    <lineage>
        <taxon>Eukaryota</taxon>
        <taxon>Viridiplantae</taxon>
        <taxon>Chlorophyta</taxon>
        <taxon>core chlorophytes</taxon>
        <taxon>Chlorophyceae</taxon>
        <taxon>CS clade</taxon>
        <taxon>Chlamydomonadales</taxon>
        <taxon>Volvocaceae</taxon>
        <taxon>Pleodorina</taxon>
    </lineage>
</organism>
<comment type="caution">
    <text evidence="1">The sequence shown here is derived from an EMBL/GenBank/DDBJ whole genome shotgun (WGS) entry which is preliminary data.</text>
</comment>
<proteinExistence type="predicted"/>
<keyword evidence="2" id="KW-1185">Reference proteome</keyword>
<evidence type="ECO:0000313" key="1">
    <source>
        <dbReference type="EMBL" id="GLC51227.1"/>
    </source>
</evidence>
<reference evidence="1 2" key="1">
    <citation type="journal article" date="2023" name="Commun. Biol.">
        <title>Reorganization of the ancestral sex-determining regions during the evolution of trioecy in Pleodorina starrii.</title>
        <authorList>
            <person name="Takahashi K."/>
            <person name="Suzuki S."/>
            <person name="Kawai-Toyooka H."/>
            <person name="Yamamoto K."/>
            <person name="Hamaji T."/>
            <person name="Ootsuki R."/>
            <person name="Yamaguchi H."/>
            <person name="Kawachi M."/>
            <person name="Higashiyama T."/>
            <person name="Nozaki H."/>
        </authorList>
    </citation>
    <scope>NUCLEOTIDE SEQUENCE [LARGE SCALE GENOMIC DNA]</scope>
    <source>
        <strain evidence="1 2">NIES-4479</strain>
    </source>
</reference>
<evidence type="ECO:0000313" key="2">
    <source>
        <dbReference type="Proteomes" id="UP001165080"/>
    </source>
</evidence>
<name>A0A9W6BFI2_9CHLO</name>
<dbReference type="AlphaFoldDB" id="A0A9W6BFI2"/>
<dbReference type="EMBL" id="BRXU01000004">
    <property type="protein sequence ID" value="GLC51227.1"/>
    <property type="molecule type" value="Genomic_DNA"/>
</dbReference>
<sequence length="104" mass="11360">MKVPSTFNVSEDCDPADTSECENLPSGLYSCADWITPTTNWTSSCPFIHCCEKGGILGLPTDGSCRDRGLQCVHAFPTIISSTKCQPWGDAPLTRNFTRELQLS</sequence>